<feature type="compositionally biased region" description="Polar residues" evidence="1">
    <location>
        <begin position="11"/>
        <end position="20"/>
    </location>
</feature>
<reference evidence="2" key="2">
    <citation type="journal article" date="2015" name="Data Brief">
        <title>Shoot transcriptome of the giant reed, Arundo donax.</title>
        <authorList>
            <person name="Barrero R.A."/>
            <person name="Guerrero F.D."/>
            <person name="Moolhuijzen P."/>
            <person name="Goolsby J.A."/>
            <person name="Tidwell J."/>
            <person name="Bellgard S.E."/>
            <person name="Bellgard M.I."/>
        </authorList>
    </citation>
    <scope>NUCLEOTIDE SEQUENCE</scope>
    <source>
        <tissue evidence="2">Shoot tissue taken approximately 20 cm above the soil surface</tissue>
    </source>
</reference>
<feature type="compositionally biased region" description="Basic and acidic residues" evidence="1">
    <location>
        <begin position="1"/>
        <end position="10"/>
    </location>
</feature>
<protein>
    <submittedName>
        <fullName evidence="2">Uncharacterized protein</fullName>
    </submittedName>
</protein>
<organism evidence="2">
    <name type="scientific">Arundo donax</name>
    <name type="common">Giant reed</name>
    <name type="synonym">Donax arundinaceus</name>
    <dbReference type="NCBI Taxonomy" id="35708"/>
    <lineage>
        <taxon>Eukaryota</taxon>
        <taxon>Viridiplantae</taxon>
        <taxon>Streptophyta</taxon>
        <taxon>Embryophyta</taxon>
        <taxon>Tracheophyta</taxon>
        <taxon>Spermatophyta</taxon>
        <taxon>Magnoliopsida</taxon>
        <taxon>Liliopsida</taxon>
        <taxon>Poales</taxon>
        <taxon>Poaceae</taxon>
        <taxon>PACMAD clade</taxon>
        <taxon>Arundinoideae</taxon>
        <taxon>Arundineae</taxon>
        <taxon>Arundo</taxon>
    </lineage>
</organism>
<sequence length="52" mass="6060">MENKVKRPNDDQSTTSNMQKTIDHLRSPPFCSKSCPMDAFSCYQHRTFIFSC</sequence>
<dbReference type="AlphaFoldDB" id="A0A0A9ARS0"/>
<reference evidence="2" key="1">
    <citation type="submission" date="2014-09" db="EMBL/GenBank/DDBJ databases">
        <authorList>
            <person name="Magalhaes I.L.F."/>
            <person name="Oliveira U."/>
            <person name="Santos F.R."/>
            <person name="Vidigal T.H.D.A."/>
            <person name="Brescovit A.D."/>
            <person name="Santos A.J."/>
        </authorList>
    </citation>
    <scope>NUCLEOTIDE SEQUENCE</scope>
    <source>
        <tissue evidence="2">Shoot tissue taken approximately 20 cm above the soil surface</tissue>
    </source>
</reference>
<feature type="region of interest" description="Disordered" evidence="1">
    <location>
        <begin position="1"/>
        <end position="21"/>
    </location>
</feature>
<evidence type="ECO:0000256" key="1">
    <source>
        <dbReference type="SAM" id="MobiDB-lite"/>
    </source>
</evidence>
<accession>A0A0A9ARS0</accession>
<name>A0A0A9ARS0_ARUDO</name>
<proteinExistence type="predicted"/>
<evidence type="ECO:0000313" key="2">
    <source>
        <dbReference type="EMBL" id="JAD52548.1"/>
    </source>
</evidence>
<dbReference type="EMBL" id="GBRH01245347">
    <property type="protein sequence ID" value="JAD52548.1"/>
    <property type="molecule type" value="Transcribed_RNA"/>
</dbReference>